<feature type="compositionally biased region" description="Basic and acidic residues" evidence="2">
    <location>
        <begin position="87"/>
        <end position="103"/>
    </location>
</feature>
<evidence type="ECO:0000313" key="5">
    <source>
        <dbReference type="Proteomes" id="UP000469890"/>
    </source>
</evidence>
<protein>
    <submittedName>
        <fullName evidence="4">Ras-induced vulval development antagonist-domain-containing protein</fullName>
    </submittedName>
</protein>
<evidence type="ECO:0000256" key="2">
    <source>
        <dbReference type="SAM" id="MobiDB-lite"/>
    </source>
</evidence>
<feature type="compositionally biased region" description="Basic and acidic residues" evidence="2">
    <location>
        <begin position="45"/>
        <end position="63"/>
    </location>
</feature>
<name>A0A8H4BJ07_MUCCL</name>
<comment type="similarity">
    <text evidence="1">Belongs to the NKAP family.</text>
</comment>
<feature type="compositionally biased region" description="Basic and acidic residues" evidence="2">
    <location>
        <begin position="113"/>
        <end position="124"/>
    </location>
</feature>
<feature type="region of interest" description="Disordered" evidence="2">
    <location>
        <begin position="1"/>
        <end position="246"/>
    </location>
</feature>
<reference evidence="4 5" key="1">
    <citation type="submission" date="2019-09" db="EMBL/GenBank/DDBJ databases">
        <authorList>
            <consortium name="DOE Joint Genome Institute"/>
            <person name="Mondo S.J."/>
            <person name="Navarro-Mendoza M.I."/>
            <person name="Perez-Arques C."/>
            <person name="Panchal S."/>
            <person name="Nicolas F.E."/>
            <person name="Ganguly P."/>
            <person name="Pangilinan J."/>
            <person name="Grigoriev I."/>
            <person name="Heitman J."/>
            <person name="Sanya K."/>
            <person name="Garre V."/>
        </authorList>
    </citation>
    <scope>NUCLEOTIDE SEQUENCE [LARGE SCALE GENOMIC DNA]</scope>
    <source>
        <strain evidence="4 5">MU402</strain>
    </source>
</reference>
<proteinExistence type="inferred from homology"/>
<feature type="region of interest" description="Disordered" evidence="2">
    <location>
        <begin position="261"/>
        <end position="286"/>
    </location>
</feature>
<evidence type="ECO:0000259" key="3">
    <source>
        <dbReference type="Pfam" id="PF06047"/>
    </source>
</evidence>
<feature type="compositionally biased region" description="Basic and acidic residues" evidence="2">
    <location>
        <begin position="224"/>
        <end position="237"/>
    </location>
</feature>
<organism evidence="4 5">
    <name type="scientific">Mucor circinelloides f. lusitanicus</name>
    <name type="common">Mucor racemosus var. lusitanicus</name>
    <dbReference type="NCBI Taxonomy" id="29924"/>
    <lineage>
        <taxon>Eukaryota</taxon>
        <taxon>Fungi</taxon>
        <taxon>Fungi incertae sedis</taxon>
        <taxon>Mucoromycota</taxon>
        <taxon>Mucoromycotina</taxon>
        <taxon>Mucoromycetes</taxon>
        <taxon>Mucorales</taxon>
        <taxon>Mucorineae</taxon>
        <taxon>Mucoraceae</taxon>
        <taxon>Mucor</taxon>
    </lineage>
</organism>
<feature type="domain" description="NF-kappa-B-activating protein C-terminal" evidence="3">
    <location>
        <begin position="279"/>
        <end position="378"/>
    </location>
</feature>
<dbReference type="Proteomes" id="UP000469890">
    <property type="component" value="Unassembled WGS sequence"/>
</dbReference>
<feature type="compositionally biased region" description="Basic residues" evidence="2">
    <location>
        <begin position="150"/>
        <end position="206"/>
    </location>
</feature>
<dbReference type="PANTHER" id="PTHR13087:SF0">
    <property type="entry name" value="NFKB ACTIVATING PROTEIN LIKE"/>
    <property type="match status" value="1"/>
</dbReference>
<dbReference type="Pfam" id="PF06047">
    <property type="entry name" value="Nkap_C"/>
    <property type="match status" value="1"/>
</dbReference>
<dbReference type="PANTHER" id="PTHR13087">
    <property type="entry name" value="NF-KAPPA B ACTIVATING PROTEIN"/>
    <property type="match status" value="1"/>
</dbReference>
<dbReference type="InterPro" id="IPR040466">
    <property type="entry name" value="NKAP"/>
</dbReference>
<dbReference type="GO" id="GO:0003682">
    <property type="term" value="F:chromatin binding"/>
    <property type="evidence" value="ECO:0007669"/>
    <property type="project" value="InterPro"/>
</dbReference>
<dbReference type="GO" id="GO:0010468">
    <property type="term" value="P:regulation of gene expression"/>
    <property type="evidence" value="ECO:0007669"/>
    <property type="project" value="TreeGrafter"/>
</dbReference>
<dbReference type="EMBL" id="JAAECE010000003">
    <property type="protein sequence ID" value="KAF1802941.1"/>
    <property type="molecule type" value="Genomic_DNA"/>
</dbReference>
<dbReference type="AlphaFoldDB" id="A0A8H4BJ07"/>
<gene>
    <name evidence="4" type="ORF">FB192DRAFT_1365680</name>
</gene>
<accession>A0A8H4BJ07</accession>
<dbReference type="GO" id="GO:0005634">
    <property type="term" value="C:nucleus"/>
    <property type="evidence" value="ECO:0007669"/>
    <property type="project" value="TreeGrafter"/>
</dbReference>
<feature type="compositionally biased region" description="Low complexity" evidence="2">
    <location>
        <begin position="1"/>
        <end position="11"/>
    </location>
</feature>
<feature type="compositionally biased region" description="Basic residues" evidence="2">
    <location>
        <begin position="12"/>
        <end position="40"/>
    </location>
</feature>
<feature type="compositionally biased region" description="Low complexity" evidence="2">
    <location>
        <begin position="207"/>
        <end position="218"/>
    </location>
</feature>
<dbReference type="InterPro" id="IPR009269">
    <property type="entry name" value="NKAP_C"/>
</dbReference>
<comment type="caution">
    <text evidence="4">The sequence shown here is derived from an EMBL/GenBank/DDBJ whole genome shotgun (WGS) entry which is preliminary data.</text>
</comment>
<sequence length="386" mass="44243">MASRSRSPSPYYRRRSPSSPRRARSGSSRRRSPSPRRRRSPSPPTRRDDNSRKRDRGRSNERYSRRHSPNGYSRQPRTTDIDGITIRPEESYTDFRTRVRNESTKTIWAPSPERARSMTPEDRPRKSKKSKRHDTDSATDSSSSEEDERRHRRSSRSHRSSKHKSSKSSRHKSGSSSRRTHKSSSSRHGSSRHKSSSHRHSKKKRYSSSSSSSASSSSSEDEDDKTKRSPTHEKPALEVDQSQLDQVQDLWVEKQVDLPEDLAPVGPVPLAENEDNDERAYGSQLLPGEGSAMAAYVKEGKRIPRRGEIGLSGDQIAEFEKAGYVMSGSRHQRMNAVRLRKENQVISAEEKRLVLQHAQEQKIKRENEIISGFREILSDKFKKEDE</sequence>
<evidence type="ECO:0000256" key="1">
    <source>
        <dbReference type="ARBA" id="ARBA00009313"/>
    </source>
</evidence>
<evidence type="ECO:0000313" key="4">
    <source>
        <dbReference type="EMBL" id="KAF1802941.1"/>
    </source>
</evidence>